<name>A0A8H3TTU8_9TREE</name>
<keyword evidence="5 8" id="KW-1133">Transmembrane helix</keyword>
<dbReference type="InterPro" id="IPR024881">
    <property type="entry name" value="Tip"/>
</dbReference>
<gene>
    <name evidence="11" type="ORF">NliqN6_3180</name>
</gene>
<dbReference type="Pfam" id="PF23122">
    <property type="entry name" value="C2_ITFG1"/>
    <property type="match status" value="1"/>
</dbReference>
<evidence type="ECO:0000256" key="3">
    <source>
        <dbReference type="ARBA" id="ARBA00022692"/>
    </source>
</evidence>
<evidence type="ECO:0000256" key="6">
    <source>
        <dbReference type="ARBA" id="ARBA00023136"/>
    </source>
</evidence>
<evidence type="ECO:0000313" key="12">
    <source>
        <dbReference type="Proteomes" id="UP000620104"/>
    </source>
</evidence>
<dbReference type="PANTHER" id="PTHR13412:SF0">
    <property type="entry name" value="T-CELL IMMUNOMODULATORY PROTEIN"/>
    <property type="match status" value="1"/>
</dbReference>
<comment type="caution">
    <text evidence="11">The sequence shown here is derived from an EMBL/GenBank/DDBJ whole genome shotgun (WGS) entry which is preliminary data.</text>
</comment>
<feature type="transmembrane region" description="Helical" evidence="8">
    <location>
        <begin position="679"/>
        <end position="701"/>
    </location>
</feature>
<dbReference type="PANTHER" id="PTHR13412">
    <property type="entry name" value="T-CELL IMMUNOMODULATORY PROTEIN HOMOLOG"/>
    <property type="match status" value="1"/>
</dbReference>
<dbReference type="InterPro" id="IPR013517">
    <property type="entry name" value="FG-GAP"/>
</dbReference>
<dbReference type="InterPro" id="IPR057089">
    <property type="entry name" value="C2_TIP"/>
</dbReference>
<evidence type="ECO:0000256" key="1">
    <source>
        <dbReference type="ARBA" id="ARBA00004479"/>
    </source>
</evidence>
<evidence type="ECO:0000256" key="8">
    <source>
        <dbReference type="SAM" id="Phobius"/>
    </source>
</evidence>
<evidence type="ECO:0000256" key="2">
    <source>
        <dbReference type="ARBA" id="ARBA00006496"/>
    </source>
</evidence>
<feature type="signal peptide" evidence="9">
    <location>
        <begin position="1"/>
        <end position="33"/>
    </location>
</feature>
<accession>A0A8H3TTU8</accession>
<organism evidence="11 12">
    <name type="scientific">Naganishia liquefaciens</name>
    <dbReference type="NCBI Taxonomy" id="104408"/>
    <lineage>
        <taxon>Eukaryota</taxon>
        <taxon>Fungi</taxon>
        <taxon>Dikarya</taxon>
        <taxon>Basidiomycota</taxon>
        <taxon>Agaricomycotina</taxon>
        <taxon>Tremellomycetes</taxon>
        <taxon>Filobasidiales</taxon>
        <taxon>Filobasidiaceae</taxon>
        <taxon>Naganishia</taxon>
    </lineage>
</organism>
<evidence type="ECO:0000313" key="11">
    <source>
        <dbReference type="EMBL" id="GHJ86778.1"/>
    </source>
</evidence>
<dbReference type="OrthoDB" id="10022113at2759"/>
<keyword evidence="3 8" id="KW-0812">Transmembrane</keyword>
<proteinExistence type="inferred from homology"/>
<protein>
    <recommendedName>
        <fullName evidence="10">T-cell immunomodulatory protein TIP C2 domain-containing protein</fullName>
    </recommendedName>
</protein>
<comment type="subcellular location">
    <subcellularLocation>
        <location evidence="1">Membrane</location>
        <topology evidence="1">Single-pass type I membrane protein</topology>
    </subcellularLocation>
</comment>
<dbReference type="Proteomes" id="UP000620104">
    <property type="component" value="Unassembled WGS sequence"/>
</dbReference>
<sequence length="725" mass="79580">MLMTMRPRIMSPHSGIAALALLLLAATPSQVRAMWPFQPKESLASKFEGFINVGALGLGNVTGTVAAFGDWNGDQSLDVFSLSSDRRNLQIYLWSHKHSDYRQSYNISTAEPIASVVPLDFNLDGHLDILLWTQAQVEDGGWWGTKRTILNGEIYLGGGENGGLMANTIRLNAITTMQPTIIDSTGRLQPDFLALSSESEAQSSKLQLFANSPSGFNVTDLPFNQQDKLCDLAEPHSNAFIDLNGDCLPDIFLLCREFGGLGARSFQVWINNKSQGYDFAGEWILPDGTGAISFADMDRDGTMDIVFPTCETHSPTSGVGKTCAINIAYNKQKPLCSTGASSSWTSSGGKPLSNIDCRNLDQLCQADDDFSFDLNPSGDSFTSIPLSAILPDASSILFSQPSRTSKFKPLIPLRIGDFNNDGYPDILLTVVNATAAPAEGGIFGASRSTGVQIKLLQNVECREKDKSDGEMCAMERYDMARRKLEVVSGPVTDALLQIWDARDAAWVDVDENGTLDIMIMRSGKQDGQKVTFIKNNMFHDAFFLKALVLNGACSTVCEPADGGQRYDSYGAVLPGSTFKFTTMTASGRRVPCQVSQLSQTSYLALQTPYSYFGLGRINNYNLFVGTSIHDEKHYTNIEGVIPNSQVVIIPPYPDADDEALPVPANRDWHKSLYLHPGEWIAWVILVLMAVVAILLGVIYLLHSHEKREDELERRKAMHRINFQAL</sequence>
<keyword evidence="12" id="KW-1185">Reference proteome</keyword>
<evidence type="ECO:0000256" key="4">
    <source>
        <dbReference type="ARBA" id="ARBA00022729"/>
    </source>
</evidence>
<comment type="similarity">
    <text evidence="2">Belongs to the TIP family.</text>
</comment>
<evidence type="ECO:0000256" key="7">
    <source>
        <dbReference type="ARBA" id="ARBA00023180"/>
    </source>
</evidence>
<evidence type="ECO:0000256" key="9">
    <source>
        <dbReference type="SAM" id="SignalP"/>
    </source>
</evidence>
<reference evidence="11" key="1">
    <citation type="submission" date="2020-07" db="EMBL/GenBank/DDBJ databases">
        <title>Draft Genome Sequence of a Deep-Sea Yeast, Naganishia (Cryptococcus) liquefaciens strain N6.</title>
        <authorList>
            <person name="Han Y.W."/>
            <person name="Kajitani R."/>
            <person name="Morimoto H."/>
            <person name="Parhat M."/>
            <person name="Tsubouchi H."/>
            <person name="Bakenova O."/>
            <person name="Ogata M."/>
            <person name="Argunhan B."/>
            <person name="Aoki R."/>
            <person name="Kajiwara S."/>
            <person name="Itoh T."/>
            <person name="Iwasaki H."/>
        </authorList>
    </citation>
    <scope>NUCLEOTIDE SEQUENCE</scope>
    <source>
        <strain evidence="11">N6</strain>
    </source>
</reference>
<dbReference type="AlphaFoldDB" id="A0A8H3TTU8"/>
<keyword evidence="4 9" id="KW-0732">Signal</keyword>
<keyword evidence="7" id="KW-0325">Glycoprotein</keyword>
<dbReference type="GO" id="GO:0005886">
    <property type="term" value="C:plasma membrane"/>
    <property type="evidence" value="ECO:0007669"/>
    <property type="project" value="TreeGrafter"/>
</dbReference>
<keyword evidence="6 8" id="KW-0472">Membrane</keyword>
<dbReference type="SUPFAM" id="SSF69318">
    <property type="entry name" value="Integrin alpha N-terminal domain"/>
    <property type="match status" value="1"/>
</dbReference>
<evidence type="ECO:0000256" key="5">
    <source>
        <dbReference type="ARBA" id="ARBA00022989"/>
    </source>
</evidence>
<dbReference type="EMBL" id="BLZA01000019">
    <property type="protein sequence ID" value="GHJ86778.1"/>
    <property type="molecule type" value="Genomic_DNA"/>
</dbReference>
<feature type="domain" description="T-cell immunomodulatory protein TIP C2" evidence="10">
    <location>
        <begin position="569"/>
        <end position="655"/>
    </location>
</feature>
<dbReference type="Pfam" id="PF13517">
    <property type="entry name" value="FG-GAP_3"/>
    <property type="match status" value="2"/>
</dbReference>
<feature type="chain" id="PRO_5034013807" description="T-cell immunomodulatory protein TIP C2 domain-containing protein" evidence="9">
    <location>
        <begin position="34"/>
        <end position="725"/>
    </location>
</feature>
<dbReference type="InterPro" id="IPR028994">
    <property type="entry name" value="Integrin_alpha_N"/>
</dbReference>
<evidence type="ECO:0000259" key="10">
    <source>
        <dbReference type="Pfam" id="PF23122"/>
    </source>
</evidence>